<dbReference type="Proteomes" id="UP000000692">
    <property type="component" value="Plasmid 1"/>
</dbReference>
<keyword evidence="3" id="KW-1185">Reference proteome</keyword>
<dbReference type="EC" id="1.1.1.210" evidence="2"/>
<dbReference type="InterPro" id="IPR051783">
    <property type="entry name" value="NAD(P)-dependent_oxidoreduct"/>
</dbReference>
<dbReference type="SUPFAM" id="SSF51735">
    <property type="entry name" value="NAD(P)-binding Rossmann-fold domains"/>
    <property type="match status" value="1"/>
</dbReference>
<dbReference type="InterPro" id="IPR001509">
    <property type="entry name" value="Epimerase_deHydtase"/>
</dbReference>
<dbReference type="GO" id="GO:0047024">
    <property type="term" value="F:5-alpha-androstane-3-beta,17-beta-diol dehydrogenase (NADP+) activity"/>
    <property type="evidence" value="ECO:0007669"/>
    <property type="project" value="UniProtKB-EC"/>
</dbReference>
<dbReference type="PATRIC" id="fig|759362.5.peg.2920"/>
<dbReference type="PANTHER" id="PTHR48079">
    <property type="entry name" value="PROTEIN YEEZ"/>
    <property type="match status" value="1"/>
</dbReference>
<proteinExistence type="predicted"/>
<reference evidence="2" key="1">
    <citation type="journal article" date="2011" name="J. Bacteriol.">
        <title>Complete genome sequence of the industrial strain Ketogulonicigenium vulgare WSH-001.</title>
        <authorList>
            <person name="Liu L."/>
            <person name="Li Y."/>
            <person name="Zhang J."/>
            <person name="Zhou Z."/>
            <person name="Liu J."/>
            <person name="Li X."/>
            <person name="Zhou J."/>
            <person name="Du G."/>
            <person name="Wang L."/>
            <person name="Chen J."/>
        </authorList>
    </citation>
    <scope>NUCLEOTIDE SEQUENCE [LARGE SCALE GENOMIC DNA]</scope>
    <source>
        <strain evidence="2">WSH-001</strain>
        <plasmid evidence="2">1</plasmid>
    </source>
</reference>
<dbReference type="EC" id="5.1.3.13" evidence="2"/>
<dbReference type="RefSeq" id="WP_013368572.1">
    <property type="nucleotide sequence ID" value="NC_017386.1"/>
</dbReference>
<name>F9YB91_KETVW</name>
<protein>
    <submittedName>
        <fullName evidence="2">dTDP-4-dehydrorhamnose 3,5-epimerase, putative</fullName>
        <ecNumber evidence="2">1.1.1.210</ecNumber>
        <ecNumber evidence="2">5.1.3.13</ecNumber>
    </submittedName>
</protein>
<geneLocation type="plasmid" evidence="3">
    <name>pKVU_100</name>
</geneLocation>
<dbReference type="InterPro" id="IPR036291">
    <property type="entry name" value="NAD(P)-bd_dom_sf"/>
</dbReference>
<keyword evidence="2" id="KW-0413">Isomerase</keyword>
<dbReference type="HOGENOM" id="CLU_007383_6_1_5"/>
<dbReference type="Pfam" id="PF01370">
    <property type="entry name" value="Epimerase"/>
    <property type="match status" value="1"/>
</dbReference>
<keyword evidence="2" id="KW-0614">Plasmid</keyword>
<dbReference type="EMBL" id="CP002019">
    <property type="protein sequence ID" value="AEM42643.1"/>
    <property type="molecule type" value="Genomic_DNA"/>
</dbReference>
<keyword evidence="2" id="KW-0560">Oxidoreductase</keyword>
<dbReference type="GO" id="GO:0005737">
    <property type="term" value="C:cytoplasm"/>
    <property type="evidence" value="ECO:0007669"/>
    <property type="project" value="TreeGrafter"/>
</dbReference>
<gene>
    <name evidence="2" type="primary">galE1</name>
    <name evidence="2" type="ordered locus">KVU_PA0226</name>
</gene>
<accession>F9YB91</accession>
<evidence type="ECO:0000313" key="2">
    <source>
        <dbReference type="EMBL" id="AEM42643.1"/>
    </source>
</evidence>
<evidence type="ECO:0000259" key="1">
    <source>
        <dbReference type="Pfam" id="PF01370"/>
    </source>
</evidence>
<dbReference type="GO" id="GO:0008830">
    <property type="term" value="F:dTDP-4-dehydrorhamnose 3,5-epimerase activity"/>
    <property type="evidence" value="ECO:0007669"/>
    <property type="project" value="UniProtKB-EC"/>
</dbReference>
<dbReference type="PANTHER" id="PTHR48079:SF6">
    <property type="entry name" value="NAD(P)-BINDING DOMAIN-CONTAINING PROTEIN-RELATED"/>
    <property type="match status" value="1"/>
</dbReference>
<evidence type="ECO:0000313" key="3">
    <source>
        <dbReference type="Proteomes" id="UP000000692"/>
    </source>
</evidence>
<dbReference type="KEGG" id="kvl:KVU_PA0226"/>
<dbReference type="AlphaFoldDB" id="F9YB91"/>
<dbReference type="GO" id="GO:0004029">
    <property type="term" value="F:aldehyde dehydrogenase (NAD+) activity"/>
    <property type="evidence" value="ECO:0007669"/>
    <property type="project" value="TreeGrafter"/>
</dbReference>
<feature type="domain" description="NAD-dependent epimerase/dehydratase" evidence="1">
    <location>
        <begin position="4"/>
        <end position="225"/>
    </location>
</feature>
<dbReference type="Gene3D" id="3.40.50.720">
    <property type="entry name" value="NAD(P)-binding Rossmann-like Domain"/>
    <property type="match status" value="1"/>
</dbReference>
<organism evidence="2 3">
    <name type="scientific">Ketogulonicigenium vulgare (strain WSH-001)</name>
    <dbReference type="NCBI Taxonomy" id="759362"/>
    <lineage>
        <taxon>Bacteria</taxon>
        <taxon>Pseudomonadati</taxon>
        <taxon>Pseudomonadota</taxon>
        <taxon>Alphaproteobacteria</taxon>
        <taxon>Rhodobacterales</taxon>
        <taxon>Roseobacteraceae</taxon>
        <taxon>Ketogulonicigenium</taxon>
    </lineage>
</organism>
<sequence length="320" mass="33219">MARVLVTGATGCLGHEIALQLLAEGDQVVALGRNAQFGAGLAAAGAQFIVGDLTQGPPPLQGIDVVHHCAALSSAWGTEAAFRATNVTATTQLLHAARAAGVGRFVFTSSPSIYADGTDRFDLAEDAPLPAIFASLYAASKAEAEAQVLAANSAAMPCVALRPRGIYGRGDRSLLPRLLAAMRRGRVPMIDGGQAQIDLTHVSDAARAQILAGRADGIGGRVFNVTSGVAYTFTELVDVAARLMGLNPRRIALPYGVAMGVAGVLEGFHHLFLPQVEPILTRQAVASLGKSLTLDISAARAALGYVPRVELTEGMRDYVA</sequence>
<dbReference type="OrthoDB" id="367683at2"/>